<sequence length="279" mass="31920">MRRKWTEKLIAEWEAEGRGAGERASYRPWLEVKDISSQGRSRRVYGEKIQREHHFFSDVEFNLFLCLEWAQDVVDIREQYPLDRELTLAVAESLGIRHPHYPGTHVPTVMTIDFLVTRLRDGQEVVEALNAKVADEAEDHTSRQKLEIQREACGLLDIKHDIIFDKAIPKQVALNINWIRDALPKLDEPDLRPGQLEELCTRMHGDLLSASGDQTLQAYCVNFDKRFGLPQGMGLRAARILLYKRVLKADMHCADLPKARLSTFVVTGSHSKLLVIGAR</sequence>
<protein>
    <submittedName>
        <fullName evidence="3">Heteromeric transposase endonuclease subunit TnsA</fullName>
    </submittedName>
</protein>
<reference evidence="3 4" key="1">
    <citation type="submission" date="2019-11" db="EMBL/GenBank/DDBJ databases">
        <title>Novel species isolated from a subtropical stream in China.</title>
        <authorList>
            <person name="Lu H."/>
        </authorList>
    </citation>
    <scope>NUCLEOTIDE SEQUENCE [LARGE SCALE GENOMIC DNA]</scope>
    <source>
        <strain evidence="3 4">FT26W</strain>
    </source>
</reference>
<gene>
    <name evidence="3" type="ORF">GJ698_06455</name>
</gene>
<keyword evidence="3" id="KW-0378">Hydrolase</keyword>
<dbReference type="InterPro" id="IPR036388">
    <property type="entry name" value="WH-like_DNA-bd_sf"/>
</dbReference>
<dbReference type="Gene3D" id="1.10.10.10">
    <property type="entry name" value="Winged helix-like DNA-binding domain superfamily/Winged helix DNA-binding domain"/>
    <property type="match status" value="1"/>
</dbReference>
<comment type="caution">
    <text evidence="3">The sequence shown here is derived from an EMBL/GenBank/DDBJ whole genome shotgun (WGS) entry which is preliminary data.</text>
</comment>
<dbReference type="InterPro" id="IPR011856">
    <property type="entry name" value="tRNA_endonuc-like_dom_sf"/>
</dbReference>
<dbReference type="CDD" id="cd22362">
    <property type="entry name" value="TnsA_endonuclease-like"/>
    <property type="match status" value="1"/>
</dbReference>
<dbReference type="InterPro" id="IPR011335">
    <property type="entry name" value="Restrct_endonuc-II-like"/>
</dbReference>
<dbReference type="Proteomes" id="UP000439986">
    <property type="component" value="Unassembled WGS sequence"/>
</dbReference>
<dbReference type="GO" id="GO:0003676">
    <property type="term" value="F:nucleic acid binding"/>
    <property type="evidence" value="ECO:0007669"/>
    <property type="project" value="InterPro"/>
</dbReference>
<evidence type="ECO:0000259" key="1">
    <source>
        <dbReference type="Pfam" id="PF08721"/>
    </source>
</evidence>
<accession>A0A844D9M8</accession>
<dbReference type="SUPFAM" id="SSF52980">
    <property type="entry name" value="Restriction endonuclease-like"/>
    <property type="match status" value="1"/>
</dbReference>
<organism evidence="3 4">
    <name type="scientific">Duganella aquatilis</name>
    <dbReference type="NCBI Taxonomy" id="2666082"/>
    <lineage>
        <taxon>Bacteria</taxon>
        <taxon>Pseudomonadati</taxon>
        <taxon>Pseudomonadota</taxon>
        <taxon>Betaproteobacteria</taxon>
        <taxon>Burkholderiales</taxon>
        <taxon>Oxalobacteraceae</taxon>
        <taxon>Telluria group</taxon>
        <taxon>Duganella</taxon>
    </lineage>
</organism>
<keyword evidence="4" id="KW-1185">Reference proteome</keyword>
<feature type="domain" description="TnsA endonuclease C-terminal" evidence="1">
    <location>
        <begin position="168"/>
        <end position="251"/>
    </location>
</feature>
<evidence type="ECO:0000313" key="3">
    <source>
        <dbReference type="EMBL" id="MRW83734.1"/>
    </source>
</evidence>
<keyword evidence="3" id="KW-0540">Nuclease</keyword>
<dbReference type="Pfam" id="PF08722">
    <property type="entry name" value="Tn7_TnsA-like_N"/>
    <property type="match status" value="1"/>
</dbReference>
<dbReference type="Pfam" id="PF08721">
    <property type="entry name" value="Tn7_Tnp_TnsA_C"/>
    <property type="match status" value="1"/>
</dbReference>
<dbReference type="RefSeq" id="WP_154356796.1">
    <property type="nucleotide sequence ID" value="NZ_WKJL01000003.1"/>
</dbReference>
<name>A0A844D9M8_9BURK</name>
<dbReference type="Gene3D" id="3.40.1350.10">
    <property type="match status" value="1"/>
</dbReference>
<evidence type="ECO:0000313" key="4">
    <source>
        <dbReference type="Proteomes" id="UP000439986"/>
    </source>
</evidence>
<dbReference type="InterPro" id="IPR014833">
    <property type="entry name" value="TnsA_N"/>
</dbReference>
<proteinExistence type="predicted"/>
<feature type="domain" description="TnsA endonuclease N-terminal" evidence="2">
    <location>
        <begin position="71"/>
        <end position="163"/>
    </location>
</feature>
<evidence type="ECO:0000259" key="2">
    <source>
        <dbReference type="Pfam" id="PF08722"/>
    </source>
</evidence>
<keyword evidence="3" id="KW-0255">Endonuclease</keyword>
<dbReference type="InterPro" id="IPR014832">
    <property type="entry name" value="TnsA_C"/>
</dbReference>
<dbReference type="GO" id="GO:0004519">
    <property type="term" value="F:endonuclease activity"/>
    <property type="evidence" value="ECO:0007669"/>
    <property type="project" value="UniProtKB-KW"/>
</dbReference>
<dbReference type="EMBL" id="WKJL01000003">
    <property type="protein sequence ID" value="MRW83734.1"/>
    <property type="molecule type" value="Genomic_DNA"/>
</dbReference>
<dbReference type="AlphaFoldDB" id="A0A844D9M8"/>